<reference evidence="2 3" key="1">
    <citation type="submission" date="2016-03" db="EMBL/GenBank/DDBJ databases">
        <authorList>
            <person name="Ploux O."/>
        </authorList>
    </citation>
    <scope>NUCLEOTIDE SEQUENCE [LARGE SCALE GENOMIC DNA]</scope>
    <source>
        <strain evidence="2 3">UAMH 11012</strain>
    </source>
</reference>
<dbReference type="Proteomes" id="UP000184330">
    <property type="component" value="Unassembled WGS sequence"/>
</dbReference>
<dbReference type="InterPro" id="IPR053083">
    <property type="entry name" value="TF_kinase-domain_protein"/>
</dbReference>
<dbReference type="AlphaFoldDB" id="A0A1L7WQL3"/>
<dbReference type="GO" id="GO:0004672">
    <property type="term" value="F:protein kinase activity"/>
    <property type="evidence" value="ECO:0007669"/>
    <property type="project" value="InterPro"/>
</dbReference>
<protein>
    <recommendedName>
        <fullName evidence="1">Protein kinase domain-containing protein</fullName>
    </recommendedName>
</protein>
<proteinExistence type="predicted"/>
<sequence>MAAPVIDDAFLGSINYWRNYRGEQNATLKELQAYYRIHPYAAAPLQNIVPQVVPLLGQAQAATPYVSPVALSAAKRQRFLRNNIINNELPATEDPLNWRGTKILGDGGHGIVGLWEYQGNADPPPTERQVAVKQLPAGQTTNPQLDNLAFEENFLLCLYQYTSAHIVRILFPSTTIIGANEGRHQPFSEVTLWLLFKCLIDGISIMENAGAEFTIARDGKTASTGLPKDEIDAWDPIVHFDIKPDNYFLQGRDFQHAATPLIGDFGHAKCFPRNAARDEAAMMGLRKKGTDGYFAPEARFRSYLPHHRTSSERNSYGADLEATTYSAALRGTIFKCLYHNRNHRPSLKDLKVEITQNITAAFKRGSKVDAWTDFELPEPPNPVAPGGQVPGPFPVMPAPPAAPAGFNAELYPQNLPPPIYPTTCGCILRYGPRRGGPCGRPCRGTAAEITINDARCTRHAKRVKFPRR</sequence>
<dbReference type="PANTHER" id="PTHR44305">
    <property type="entry name" value="SI:DKEY-192D15.2-RELATED"/>
    <property type="match status" value="1"/>
</dbReference>
<evidence type="ECO:0000313" key="2">
    <source>
        <dbReference type="EMBL" id="CZR55064.1"/>
    </source>
</evidence>
<evidence type="ECO:0000259" key="1">
    <source>
        <dbReference type="PROSITE" id="PS50011"/>
    </source>
</evidence>
<dbReference type="SMART" id="SM00220">
    <property type="entry name" value="S_TKc"/>
    <property type="match status" value="1"/>
</dbReference>
<accession>A0A1L7WQL3</accession>
<organism evidence="2 3">
    <name type="scientific">Phialocephala subalpina</name>
    <dbReference type="NCBI Taxonomy" id="576137"/>
    <lineage>
        <taxon>Eukaryota</taxon>
        <taxon>Fungi</taxon>
        <taxon>Dikarya</taxon>
        <taxon>Ascomycota</taxon>
        <taxon>Pezizomycotina</taxon>
        <taxon>Leotiomycetes</taxon>
        <taxon>Helotiales</taxon>
        <taxon>Mollisiaceae</taxon>
        <taxon>Phialocephala</taxon>
        <taxon>Phialocephala fortinii species complex</taxon>
    </lineage>
</organism>
<dbReference type="InterPro" id="IPR000719">
    <property type="entry name" value="Prot_kinase_dom"/>
</dbReference>
<dbReference type="OrthoDB" id="4062651at2759"/>
<dbReference type="EMBL" id="FJOG01000006">
    <property type="protein sequence ID" value="CZR55064.1"/>
    <property type="molecule type" value="Genomic_DNA"/>
</dbReference>
<feature type="domain" description="Protein kinase" evidence="1">
    <location>
        <begin position="98"/>
        <end position="468"/>
    </location>
</feature>
<dbReference type="PROSITE" id="PS50011">
    <property type="entry name" value="PROTEIN_KINASE_DOM"/>
    <property type="match status" value="1"/>
</dbReference>
<keyword evidence="3" id="KW-1185">Reference proteome</keyword>
<name>A0A1L7WQL3_9HELO</name>
<dbReference type="PANTHER" id="PTHR44305:SF24">
    <property type="entry name" value="TYROSINE-PROTEIN KINASE C03B1.5-RELATED"/>
    <property type="match status" value="1"/>
</dbReference>
<dbReference type="Gene3D" id="1.10.510.10">
    <property type="entry name" value="Transferase(Phosphotransferase) domain 1"/>
    <property type="match status" value="1"/>
</dbReference>
<evidence type="ECO:0000313" key="3">
    <source>
        <dbReference type="Proteomes" id="UP000184330"/>
    </source>
</evidence>
<dbReference type="SUPFAM" id="SSF56112">
    <property type="entry name" value="Protein kinase-like (PK-like)"/>
    <property type="match status" value="1"/>
</dbReference>
<dbReference type="PROSITE" id="PS00108">
    <property type="entry name" value="PROTEIN_KINASE_ST"/>
    <property type="match status" value="1"/>
</dbReference>
<dbReference type="InterPro" id="IPR008271">
    <property type="entry name" value="Ser/Thr_kinase_AS"/>
</dbReference>
<dbReference type="GO" id="GO:0005524">
    <property type="term" value="F:ATP binding"/>
    <property type="evidence" value="ECO:0007669"/>
    <property type="project" value="InterPro"/>
</dbReference>
<gene>
    <name evidence="2" type="ORF">PAC_04950</name>
</gene>
<dbReference type="InterPro" id="IPR011009">
    <property type="entry name" value="Kinase-like_dom_sf"/>
</dbReference>